<dbReference type="RefSeq" id="WP_238579402.1">
    <property type="nucleotide sequence ID" value="NZ_BBRC01000004.1"/>
</dbReference>
<evidence type="ECO:0000313" key="7">
    <source>
        <dbReference type="Proteomes" id="UP000547973"/>
    </source>
</evidence>
<evidence type="ECO:0000256" key="5">
    <source>
        <dbReference type="ARBA" id="ARBA00023136"/>
    </source>
</evidence>
<dbReference type="GO" id="GO:0016020">
    <property type="term" value="C:membrane"/>
    <property type="evidence" value="ECO:0007669"/>
    <property type="project" value="UniProtKB-SubCell"/>
</dbReference>
<evidence type="ECO:0000313" key="6">
    <source>
        <dbReference type="EMBL" id="NYI40104.1"/>
    </source>
</evidence>
<protein>
    <submittedName>
        <fullName evidence="6">LemA protein</fullName>
    </submittedName>
</protein>
<dbReference type="Proteomes" id="UP000547973">
    <property type="component" value="Unassembled WGS sequence"/>
</dbReference>
<keyword evidence="5" id="KW-0472">Membrane</keyword>
<comment type="subcellular location">
    <subcellularLocation>
        <location evidence="1">Membrane</location>
        <topology evidence="1">Single-pass membrane protein</topology>
    </subcellularLocation>
</comment>
<dbReference type="InterPro" id="IPR007156">
    <property type="entry name" value="MamQ_LemA"/>
</dbReference>
<dbReference type="PANTHER" id="PTHR34478">
    <property type="entry name" value="PROTEIN LEMA"/>
    <property type="match status" value="1"/>
</dbReference>
<dbReference type="PANTHER" id="PTHR34478:SF1">
    <property type="entry name" value="PROTEIN LEMA"/>
    <property type="match status" value="1"/>
</dbReference>
<comment type="similarity">
    <text evidence="2">Belongs to the LemA family.</text>
</comment>
<dbReference type="EMBL" id="JACBZO010000001">
    <property type="protein sequence ID" value="NYI40104.1"/>
    <property type="molecule type" value="Genomic_DNA"/>
</dbReference>
<proteinExistence type="inferred from homology"/>
<dbReference type="AlphaFoldDB" id="A0A7Y9Z790"/>
<organism evidence="6 7">
    <name type="scientific">Demequina lutea</name>
    <dbReference type="NCBI Taxonomy" id="431489"/>
    <lineage>
        <taxon>Bacteria</taxon>
        <taxon>Bacillati</taxon>
        <taxon>Actinomycetota</taxon>
        <taxon>Actinomycetes</taxon>
        <taxon>Micrococcales</taxon>
        <taxon>Demequinaceae</taxon>
        <taxon>Demequina</taxon>
    </lineage>
</organism>
<reference evidence="6 7" key="1">
    <citation type="submission" date="2020-07" db="EMBL/GenBank/DDBJ databases">
        <title>Sequencing the genomes of 1000 actinobacteria strains.</title>
        <authorList>
            <person name="Klenk H.-P."/>
        </authorList>
    </citation>
    <scope>NUCLEOTIDE SEQUENCE [LARGE SCALE GENOMIC DNA]</scope>
    <source>
        <strain evidence="6 7">DSM 19970</strain>
    </source>
</reference>
<dbReference type="Gene3D" id="1.20.1440.20">
    <property type="entry name" value="LemA-like domain"/>
    <property type="match status" value="1"/>
</dbReference>
<sequence>MPAIIITVAVVVIVALWATAQYNGLVRLRNLVQESWKQIDVELQRRHDLIPNLVETVKGYAKHESGTFEAVTAARTAAAAPGSTVAQQAAQENVLTQALGRLFAVAEAYPDLKANIGFQQLQQELTNTEDRIAAGRRFYNANVRELNTKIEVFPTNVIAGMFHFAKAEYFEVDDQAVRATPEVKF</sequence>
<name>A0A7Y9Z790_9MICO</name>
<evidence type="ECO:0000256" key="3">
    <source>
        <dbReference type="ARBA" id="ARBA00022692"/>
    </source>
</evidence>
<keyword evidence="7" id="KW-1185">Reference proteome</keyword>
<gene>
    <name evidence="6" type="ORF">BKA03_000223</name>
</gene>
<comment type="caution">
    <text evidence="6">The sequence shown here is derived from an EMBL/GenBank/DDBJ whole genome shotgun (WGS) entry which is preliminary data.</text>
</comment>
<keyword evidence="4" id="KW-1133">Transmembrane helix</keyword>
<keyword evidence="3" id="KW-0812">Transmembrane</keyword>
<dbReference type="Pfam" id="PF04011">
    <property type="entry name" value="LemA"/>
    <property type="match status" value="1"/>
</dbReference>
<accession>A0A7Y9Z790</accession>
<evidence type="ECO:0000256" key="1">
    <source>
        <dbReference type="ARBA" id="ARBA00004167"/>
    </source>
</evidence>
<evidence type="ECO:0000256" key="2">
    <source>
        <dbReference type="ARBA" id="ARBA00008854"/>
    </source>
</evidence>
<dbReference type="InterPro" id="IPR023353">
    <property type="entry name" value="LemA-like_dom_sf"/>
</dbReference>
<evidence type="ECO:0000256" key="4">
    <source>
        <dbReference type="ARBA" id="ARBA00022989"/>
    </source>
</evidence>
<dbReference type="SUPFAM" id="SSF140478">
    <property type="entry name" value="LemA-like"/>
    <property type="match status" value="1"/>
</dbReference>